<keyword evidence="2" id="KW-1185">Reference proteome</keyword>
<dbReference type="EMBL" id="PJQM01002721">
    <property type="protein sequence ID" value="RCH93259.1"/>
    <property type="molecule type" value="Genomic_DNA"/>
</dbReference>
<accession>A0A367JTT2</accession>
<dbReference type="Proteomes" id="UP000253551">
    <property type="component" value="Unassembled WGS sequence"/>
</dbReference>
<sequence length="97" mass="11117">MSLSYIVDFVDEELAAVKFGPVLGQKEKQAIETAVDRFLKKNIQSLKAARAFLFLKLVKLDEQDRVESQAYEILLQIINMIHQSKGDLKQEMDYVAI</sequence>
<reference evidence="1 2" key="1">
    <citation type="journal article" date="2018" name="G3 (Bethesda)">
        <title>Phylogenetic and Phylogenomic Definition of Rhizopus Species.</title>
        <authorList>
            <person name="Gryganskyi A.P."/>
            <person name="Golan J."/>
            <person name="Dolatabadi S."/>
            <person name="Mondo S."/>
            <person name="Robb S."/>
            <person name="Idnurm A."/>
            <person name="Muszewska A."/>
            <person name="Steczkiewicz K."/>
            <person name="Masonjones S."/>
            <person name="Liao H.L."/>
            <person name="Gajdeczka M.T."/>
            <person name="Anike F."/>
            <person name="Vuek A."/>
            <person name="Anishchenko I.M."/>
            <person name="Voigt K."/>
            <person name="de Hoog G.S."/>
            <person name="Smith M.E."/>
            <person name="Heitman J."/>
            <person name="Vilgalys R."/>
            <person name="Stajich J.E."/>
        </authorList>
    </citation>
    <scope>NUCLEOTIDE SEQUENCE [LARGE SCALE GENOMIC DNA]</scope>
    <source>
        <strain evidence="1 2">LSU 92-RS-03</strain>
    </source>
</reference>
<organism evidence="1 2">
    <name type="scientific">Rhizopus stolonifer</name>
    <name type="common">Rhizopus nigricans</name>
    <dbReference type="NCBI Taxonomy" id="4846"/>
    <lineage>
        <taxon>Eukaryota</taxon>
        <taxon>Fungi</taxon>
        <taxon>Fungi incertae sedis</taxon>
        <taxon>Mucoromycota</taxon>
        <taxon>Mucoromycotina</taxon>
        <taxon>Mucoromycetes</taxon>
        <taxon>Mucorales</taxon>
        <taxon>Mucorineae</taxon>
        <taxon>Rhizopodaceae</taxon>
        <taxon>Rhizopus</taxon>
    </lineage>
</organism>
<evidence type="ECO:0000313" key="2">
    <source>
        <dbReference type="Proteomes" id="UP000253551"/>
    </source>
</evidence>
<name>A0A367JTT2_RHIST</name>
<protein>
    <submittedName>
        <fullName evidence="1">Uncharacterized protein</fullName>
    </submittedName>
</protein>
<comment type="caution">
    <text evidence="1">The sequence shown here is derived from an EMBL/GenBank/DDBJ whole genome shotgun (WGS) entry which is preliminary data.</text>
</comment>
<dbReference type="AlphaFoldDB" id="A0A367JTT2"/>
<gene>
    <name evidence="1" type="ORF">CU098_010803</name>
</gene>
<feature type="non-terminal residue" evidence="1">
    <location>
        <position position="97"/>
    </location>
</feature>
<proteinExistence type="predicted"/>
<evidence type="ECO:0000313" key="1">
    <source>
        <dbReference type="EMBL" id="RCH93259.1"/>
    </source>
</evidence>